<gene>
    <name evidence="2" type="ORF">BCL74_2454</name>
</gene>
<accession>A0A420WHR3</accession>
<dbReference type="Pfam" id="PF10670">
    <property type="entry name" value="DUF4198"/>
    <property type="match status" value="1"/>
</dbReference>
<keyword evidence="1" id="KW-0732">Signal</keyword>
<dbReference type="EMBL" id="RBIG01000002">
    <property type="protein sequence ID" value="RKQ70506.1"/>
    <property type="molecule type" value="Genomic_DNA"/>
</dbReference>
<dbReference type="OrthoDB" id="5995861at2"/>
<reference evidence="2 3" key="1">
    <citation type="submission" date="2018-10" db="EMBL/GenBank/DDBJ databases">
        <title>Comparative analysis of microorganisms from saline springs in Andes Mountain Range, Colombia.</title>
        <authorList>
            <person name="Rubin E."/>
        </authorList>
    </citation>
    <scope>NUCLEOTIDE SEQUENCE [LARGE SCALE GENOMIC DNA]</scope>
    <source>
        <strain evidence="2 3">USBA 36</strain>
    </source>
</reference>
<organism evidence="2 3">
    <name type="scientific">Oceanibaculum indicum</name>
    <dbReference type="NCBI Taxonomy" id="526216"/>
    <lineage>
        <taxon>Bacteria</taxon>
        <taxon>Pseudomonadati</taxon>
        <taxon>Pseudomonadota</taxon>
        <taxon>Alphaproteobacteria</taxon>
        <taxon>Rhodospirillales</taxon>
        <taxon>Oceanibaculaceae</taxon>
        <taxon>Oceanibaculum</taxon>
    </lineage>
</organism>
<protein>
    <submittedName>
        <fullName evidence="2">Uncharacterized protein DUF4198</fullName>
    </submittedName>
</protein>
<evidence type="ECO:0000313" key="3">
    <source>
        <dbReference type="Proteomes" id="UP000277424"/>
    </source>
</evidence>
<feature type="chain" id="PRO_5019349958" evidence="1">
    <location>
        <begin position="26"/>
        <end position="245"/>
    </location>
</feature>
<dbReference type="RefSeq" id="WP_121220315.1">
    <property type="nucleotide sequence ID" value="NZ_RBIG01000002.1"/>
</dbReference>
<evidence type="ECO:0000256" key="1">
    <source>
        <dbReference type="SAM" id="SignalP"/>
    </source>
</evidence>
<dbReference type="InterPro" id="IPR019613">
    <property type="entry name" value="DUF4198"/>
</dbReference>
<sequence length="245" mass="26104">MRFFPLPRLAAAFLAVTLSAGSAAAHQVWIEQQDGKASFYFGEFGYNLREISPGLLDRMPVPQAALAGKDGTKPLSATKGEKSITLDGTAGKGESITAAVTDYPAFERKNDGKTVRTVWTPAARYISGFDALQPSLALDIVPTGKMVDGKVEFQVTYKGKPLPKAEVEIVALSGWALTRRTGEDGTFAAAFPWKGPYVIEAKHKDETPGKRGAESYDAASYVTSLSFTTTEGLESPAAPPAAKPN</sequence>
<evidence type="ECO:0000313" key="2">
    <source>
        <dbReference type="EMBL" id="RKQ70506.1"/>
    </source>
</evidence>
<proteinExistence type="predicted"/>
<comment type="caution">
    <text evidence="2">The sequence shown here is derived from an EMBL/GenBank/DDBJ whole genome shotgun (WGS) entry which is preliminary data.</text>
</comment>
<dbReference type="Proteomes" id="UP000277424">
    <property type="component" value="Unassembled WGS sequence"/>
</dbReference>
<name>A0A420WHR3_9PROT</name>
<dbReference type="AlphaFoldDB" id="A0A420WHR3"/>
<feature type="signal peptide" evidence="1">
    <location>
        <begin position="1"/>
        <end position="25"/>
    </location>
</feature>